<keyword evidence="4" id="KW-1185">Reference proteome</keyword>
<gene>
    <name evidence="3" type="ORF">Nepgr_012785</name>
</gene>
<feature type="region of interest" description="Disordered" evidence="1">
    <location>
        <begin position="157"/>
        <end position="230"/>
    </location>
</feature>
<keyword evidence="2" id="KW-0812">Transmembrane</keyword>
<keyword evidence="2" id="KW-1133">Transmembrane helix</keyword>
<organism evidence="3 4">
    <name type="scientific">Nepenthes gracilis</name>
    <name type="common">Slender pitcher plant</name>
    <dbReference type="NCBI Taxonomy" id="150966"/>
    <lineage>
        <taxon>Eukaryota</taxon>
        <taxon>Viridiplantae</taxon>
        <taxon>Streptophyta</taxon>
        <taxon>Embryophyta</taxon>
        <taxon>Tracheophyta</taxon>
        <taxon>Spermatophyta</taxon>
        <taxon>Magnoliopsida</taxon>
        <taxon>eudicotyledons</taxon>
        <taxon>Gunneridae</taxon>
        <taxon>Pentapetalae</taxon>
        <taxon>Caryophyllales</taxon>
        <taxon>Nepenthaceae</taxon>
        <taxon>Nepenthes</taxon>
    </lineage>
</organism>
<protein>
    <recommendedName>
        <fullName evidence="5">Cytochrome B561-related protein</fullName>
    </recommendedName>
</protein>
<feature type="compositionally biased region" description="Polar residues" evidence="1">
    <location>
        <begin position="187"/>
        <end position="204"/>
    </location>
</feature>
<dbReference type="PANTHER" id="PTHR21780">
    <property type="entry name" value="TRANSMEMBRANE PROTEIN 209"/>
    <property type="match status" value="1"/>
</dbReference>
<keyword evidence="2" id="KW-0472">Membrane</keyword>
<proteinExistence type="predicted"/>
<comment type="caution">
    <text evidence="3">The sequence shown here is derived from an EMBL/GenBank/DDBJ whole genome shotgun (WGS) entry which is preliminary data.</text>
</comment>
<feature type="transmembrane region" description="Helical" evidence="2">
    <location>
        <begin position="88"/>
        <end position="110"/>
    </location>
</feature>
<feature type="compositionally biased region" description="Low complexity" evidence="1">
    <location>
        <begin position="288"/>
        <end position="301"/>
    </location>
</feature>
<evidence type="ECO:0000313" key="4">
    <source>
        <dbReference type="Proteomes" id="UP001279734"/>
    </source>
</evidence>
<feature type="compositionally biased region" description="Polar residues" evidence="1">
    <location>
        <begin position="318"/>
        <end position="327"/>
    </location>
</feature>
<evidence type="ECO:0000256" key="1">
    <source>
        <dbReference type="SAM" id="MobiDB-lite"/>
    </source>
</evidence>
<reference evidence="3" key="1">
    <citation type="submission" date="2023-05" db="EMBL/GenBank/DDBJ databases">
        <title>Nepenthes gracilis genome sequencing.</title>
        <authorList>
            <person name="Fukushima K."/>
        </authorList>
    </citation>
    <scope>NUCLEOTIDE SEQUENCE</scope>
    <source>
        <strain evidence="3">SING2019-196</strain>
    </source>
</reference>
<dbReference type="InterPro" id="IPR019176">
    <property type="entry name" value="Cytochrome_B561-rel"/>
</dbReference>
<dbReference type="PANTHER" id="PTHR21780:SF0">
    <property type="entry name" value="TRANSMEMBRANE PROTEIN 209"/>
    <property type="match status" value="1"/>
</dbReference>
<dbReference type="AlphaFoldDB" id="A0AAD3SHW3"/>
<dbReference type="EMBL" id="BSYO01000010">
    <property type="protein sequence ID" value="GMH10944.1"/>
    <property type="molecule type" value="Genomic_DNA"/>
</dbReference>
<feature type="region of interest" description="Disordered" evidence="1">
    <location>
        <begin position="284"/>
        <end position="334"/>
    </location>
</feature>
<sequence length="686" mass="74812">MSGGGQRESKTGGSPSPLLQKTSKFAVYRNPALSAALTATSLRPSIPTFLFIFSLSSASAFAFLAFTLRENGIVNNFRKKNVSEEVAYILTKVIQIVVGLSFVGASFALVKAILLRRNKISTGAPVIFTSHWTKEKACLTNRQLCLMGIQPKVEMVVSESSKKPPKHKSLNASASSDSLVPVHQPVGFSNLSSRIGTDKSNSSGGKRMQSFGTPPKSPGSPSSPFVVPPASSQSPILNQFISTPWSGKWASPAREIMTEEELEQFLADVDKKITESAEKLATPPAARSGFSISSPSMMSSSANTCGTMRPLRPVRMSPGSQKFNTSPKKGEGDLPLPMAMDESIEALEHLGIYPQIELWRDHLRQWFSSVLLGPLLHKIESSHIQIMQAASKLGISITVSQVGNDLPTSGTPAIVSPLDHTKEWQPTFASDELGLLHQLRAFLVQALDVSIPKSPIANVQQSPQQNASLPIIQECVDAITEHQRLHALMKGELIKGLLPQSSIPAEYTVQRIWELAEGTCLKNYEYLGSGEAFVEGKKKWSLEPPSDCHLLLYLFCAFLEFPNWMLHVDPLSYSGAQSSKNPLFLGVLPPKERFPEKYIAVISGVPSILHPGASVIAIGRQSPPIFSLYWDKKLQFSLQGRTALWDSILLLCHRIKIGYGGIVRGIHLGSSALSILQVLESEDKDR</sequence>
<evidence type="ECO:0000313" key="3">
    <source>
        <dbReference type="EMBL" id="GMH10944.1"/>
    </source>
</evidence>
<evidence type="ECO:0008006" key="5">
    <source>
        <dbReference type="Google" id="ProtNLM"/>
    </source>
</evidence>
<dbReference type="Proteomes" id="UP001279734">
    <property type="component" value="Unassembled WGS sequence"/>
</dbReference>
<evidence type="ECO:0000256" key="2">
    <source>
        <dbReference type="SAM" id="Phobius"/>
    </source>
</evidence>
<dbReference type="GO" id="GO:0016020">
    <property type="term" value="C:membrane"/>
    <property type="evidence" value="ECO:0007669"/>
    <property type="project" value="TreeGrafter"/>
</dbReference>
<accession>A0AAD3SHW3</accession>
<feature type="transmembrane region" description="Helical" evidence="2">
    <location>
        <begin position="49"/>
        <end position="68"/>
    </location>
</feature>
<feature type="compositionally biased region" description="Low complexity" evidence="1">
    <location>
        <begin position="210"/>
        <end position="230"/>
    </location>
</feature>
<dbReference type="Pfam" id="PF09786">
    <property type="entry name" value="CytochromB561_N"/>
    <property type="match status" value="1"/>
</dbReference>
<name>A0AAD3SHW3_NEPGR</name>